<proteinExistence type="predicted"/>
<protein>
    <submittedName>
        <fullName evidence="1">Uncharacterized protein</fullName>
    </submittedName>
</protein>
<accession>A0A9D5A2R1</accession>
<dbReference type="AlphaFoldDB" id="A0A9D5A2R1"/>
<evidence type="ECO:0000313" key="2">
    <source>
        <dbReference type="Proteomes" id="UP001058974"/>
    </source>
</evidence>
<name>A0A9D5A2R1_PEA</name>
<dbReference type="Gramene" id="Psat06G0037900-T1">
    <property type="protein sequence ID" value="KAI5393231.1"/>
    <property type="gene ID" value="KIW84_060379"/>
</dbReference>
<sequence length="116" mass="13039">MLEDSSEKASSKEDLLEAPLYSKLSKIIIGLESERICIGEVAFKLFGVSAPTYGEGSPLMELHPELAVCGEENEDSSIVEQQRTKTQKKQKQHQPFSVYFSQMRRVPNASDPLHNR</sequence>
<organism evidence="1 2">
    <name type="scientific">Pisum sativum</name>
    <name type="common">Garden pea</name>
    <name type="synonym">Lathyrus oleraceus</name>
    <dbReference type="NCBI Taxonomy" id="3888"/>
    <lineage>
        <taxon>Eukaryota</taxon>
        <taxon>Viridiplantae</taxon>
        <taxon>Streptophyta</taxon>
        <taxon>Embryophyta</taxon>
        <taxon>Tracheophyta</taxon>
        <taxon>Spermatophyta</taxon>
        <taxon>Magnoliopsida</taxon>
        <taxon>eudicotyledons</taxon>
        <taxon>Gunneridae</taxon>
        <taxon>Pentapetalae</taxon>
        <taxon>rosids</taxon>
        <taxon>fabids</taxon>
        <taxon>Fabales</taxon>
        <taxon>Fabaceae</taxon>
        <taxon>Papilionoideae</taxon>
        <taxon>50 kb inversion clade</taxon>
        <taxon>NPAAA clade</taxon>
        <taxon>Hologalegina</taxon>
        <taxon>IRL clade</taxon>
        <taxon>Fabeae</taxon>
        <taxon>Lathyrus</taxon>
    </lineage>
</organism>
<reference evidence="1 2" key="1">
    <citation type="journal article" date="2022" name="Nat. Genet.">
        <title>Improved pea reference genome and pan-genome highlight genomic features and evolutionary characteristics.</title>
        <authorList>
            <person name="Yang T."/>
            <person name="Liu R."/>
            <person name="Luo Y."/>
            <person name="Hu S."/>
            <person name="Wang D."/>
            <person name="Wang C."/>
            <person name="Pandey M.K."/>
            <person name="Ge S."/>
            <person name="Xu Q."/>
            <person name="Li N."/>
            <person name="Li G."/>
            <person name="Huang Y."/>
            <person name="Saxena R.K."/>
            <person name="Ji Y."/>
            <person name="Li M."/>
            <person name="Yan X."/>
            <person name="He Y."/>
            <person name="Liu Y."/>
            <person name="Wang X."/>
            <person name="Xiang C."/>
            <person name="Varshney R.K."/>
            <person name="Ding H."/>
            <person name="Gao S."/>
            <person name="Zong X."/>
        </authorList>
    </citation>
    <scope>NUCLEOTIDE SEQUENCE [LARGE SCALE GENOMIC DNA]</scope>
    <source>
        <strain evidence="1 2">cv. Zhongwan 6</strain>
    </source>
</reference>
<evidence type="ECO:0000313" key="1">
    <source>
        <dbReference type="EMBL" id="KAI5393231.1"/>
    </source>
</evidence>
<dbReference type="Proteomes" id="UP001058974">
    <property type="component" value="Chromosome 6"/>
</dbReference>
<gene>
    <name evidence="1" type="ORF">KIW84_060379</name>
</gene>
<dbReference type="EMBL" id="JAMSHJ010000006">
    <property type="protein sequence ID" value="KAI5393231.1"/>
    <property type="molecule type" value="Genomic_DNA"/>
</dbReference>
<comment type="caution">
    <text evidence="1">The sequence shown here is derived from an EMBL/GenBank/DDBJ whole genome shotgun (WGS) entry which is preliminary data.</text>
</comment>
<keyword evidence="2" id="KW-1185">Reference proteome</keyword>